<sequence length="97" mass="11231">MLEHKQLRAFIPLEKKDSASFKIDNYYAPSGTERGELLRELLERILPEYDSQGRVYAIVQKRDQEIFEKAGFSVIRQMKIYVKMELMQTGGSDNGAD</sequence>
<dbReference type="EMBL" id="AWSV01000091">
    <property type="protein sequence ID" value="ERI85425.1"/>
    <property type="molecule type" value="Genomic_DNA"/>
</dbReference>
<organism evidence="1 2">
    <name type="scientific">Bacteroides pyogenes F0041</name>
    <dbReference type="NCBI Taxonomy" id="1321819"/>
    <lineage>
        <taxon>Bacteria</taxon>
        <taxon>Pseudomonadati</taxon>
        <taxon>Bacteroidota</taxon>
        <taxon>Bacteroidia</taxon>
        <taxon>Bacteroidales</taxon>
        <taxon>Bacteroidaceae</taxon>
        <taxon>Bacteroides</taxon>
    </lineage>
</organism>
<gene>
    <name evidence="1" type="ORF">HMPREF1981_01736</name>
</gene>
<evidence type="ECO:0008006" key="3">
    <source>
        <dbReference type="Google" id="ProtNLM"/>
    </source>
</evidence>
<protein>
    <recommendedName>
        <fullName evidence="3">N-acetyltransferase domain-containing protein</fullName>
    </recommendedName>
</protein>
<evidence type="ECO:0000313" key="2">
    <source>
        <dbReference type="Proteomes" id="UP000016496"/>
    </source>
</evidence>
<proteinExistence type="predicted"/>
<dbReference type="PATRIC" id="fig|1321819.3.peg.1601"/>
<comment type="caution">
    <text evidence="1">The sequence shown here is derived from an EMBL/GenBank/DDBJ whole genome shotgun (WGS) entry which is preliminary data.</text>
</comment>
<dbReference type="Proteomes" id="UP000016496">
    <property type="component" value="Unassembled WGS sequence"/>
</dbReference>
<dbReference type="AlphaFoldDB" id="U2CLK6"/>
<reference evidence="1 2" key="1">
    <citation type="submission" date="2013-08" db="EMBL/GenBank/DDBJ databases">
        <authorList>
            <person name="Weinstock G."/>
            <person name="Sodergren E."/>
            <person name="Wylie T."/>
            <person name="Fulton L."/>
            <person name="Fulton R."/>
            <person name="Fronick C."/>
            <person name="O'Laughlin M."/>
            <person name="Godfrey J."/>
            <person name="Miner T."/>
            <person name="Herter B."/>
            <person name="Appelbaum E."/>
            <person name="Cordes M."/>
            <person name="Lek S."/>
            <person name="Wollam A."/>
            <person name="Pepin K.H."/>
            <person name="Palsikar V.B."/>
            <person name="Mitreva M."/>
            <person name="Wilson R.K."/>
        </authorList>
    </citation>
    <scope>NUCLEOTIDE SEQUENCE [LARGE SCALE GENOMIC DNA]</scope>
    <source>
        <strain evidence="1 2">F0041</strain>
    </source>
</reference>
<evidence type="ECO:0000313" key="1">
    <source>
        <dbReference type="EMBL" id="ERI85425.1"/>
    </source>
</evidence>
<accession>U2CLK6</accession>
<name>U2CLK6_9BACE</name>
<dbReference type="HOGENOM" id="CLU_2340992_0_0_10"/>